<gene>
    <name evidence="3" type="ORF">MNB_SV-3-18</name>
</gene>
<dbReference type="SUPFAM" id="SSF52980">
    <property type="entry name" value="Restriction endonuclease-like"/>
    <property type="match status" value="1"/>
</dbReference>
<evidence type="ECO:0000313" key="3">
    <source>
        <dbReference type="EMBL" id="SFV54556.1"/>
    </source>
</evidence>
<accession>A0A1W1BM30</accession>
<dbReference type="InterPro" id="IPR038726">
    <property type="entry name" value="PDDEXK_AddAB-type"/>
</dbReference>
<sequence>MNQLHIYPTSRAIRTISQNHKTQDGFLPTLMRMDEFEQRAILLKNKTQVDPLQRILLLREAASFHAFEDLKLDLSLVRFFTKSDALFKFFEELSVENVSFDVLAEADAYAEFGKHLEILERLLSNYHLLLEERGFTDKAFVPHHYRLNDGFLSTYESIEIHLEGYLSYFELKLLEDISKQVPLSIDYTTSKFNQKMQERFEAMGVRLPNHSHCHFSLSDKKVLSAIPNNANIEAKVYAVEERQEQIAVAFREIEKMVASGLSPENIVLILPDESFKEHFTLFDTHNNLNFAMGYDYSNGRIYKSLEALYRYWQGRDDESRKLLERYGFNLEEIEKIVASKKVKTEAFFILLDGLGLHDSPLVDGDKKEKFNERVQERYLHFIKVLDVEEMPIKEWLFLWLKSLSKVTIDDVRGGLVTVMGVLETRGVVFEGVVIVDFNEGVVPTASSKDQFLNSQVRAFANLPTKHDRESLQKQYYKRLLEQAKQASIIYRTSDDKLPSKFLYELGLDKAKQTQAQFDLLYAQPSQLKEQNDPLVEAFDATTIIWSASRLKTFLDCKRKYYYRYIPKLQAKQEEELNEGAFLHSLLDHLFREHSSYNSKEEMQKNIDILLDKLLPFEDAKINYQKLLWKEKLKGFVKSQIAHFKAQWKVVEREKEFQGNIGGLTFKGRIDRIDQNPTHTLVLDYKSGSTKEAQKTRNIETLNDLQMSIYHQMLQSKYQNINLAFVKLFENGEIEEIAALEEKNERLAEVIVELKQTKRFVAKKCEDLQKCQWCEFTLMCGRGEYL</sequence>
<organism evidence="3">
    <name type="scientific">hydrothermal vent metagenome</name>
    <dbReference type="NCBI Taxonomy" id="652676"/>
    <lineage>
        <taxon>unclassified sequences</taxon>
        <taxon>metagenomes</taxon>
        <taxon>ecological metagenomes</taxon>
    </lineage>
</organism>
<name>A0A1W1BM30_9ZZZZ</name>
<dbReference type="EMBL" id="FPHI01000008">
    <property type="protein sequence ID" value="SFV54556.1"/>
    <property type="molecule type" value="Genomic_DNA"/>
</dbReference>
<dbReference type="SUPFAM" id="SSF52540">
    <property type="entry name" value="P-loop containing nucleoside triphosphate hydrolases"/>
    <property type="match status" value="1"/>
</dbReference>
<dbReference type="InterPro" id="IPR027417">
    <property type="entry name" value="P-loop_NTPase"/>
</dbReference>
<evidence type="ECO:0000259" key="2">
    <source>
        <dbReference type="Pfam" id="PF12705"/>
    </source>
</evidence>
<dbReference type="Pfam" id="PF12705">
    <property type="entry name" value="PDDEXK_1"/>
    <property type="match status" value="1"/>
</dbReference>
<feature type="coiled-coil region" evidence="1">
    <location>
        <begin position="729"/>
        <end position="756"/>
    </location>
</feature>
<keyword evidence="1" id="KW-0175">Coiled coil</keyword>
<dbReference type="AlphaFoldDB" id="A0A1W1BM30"/>
<evidence type="ECO:0000256" key="1">
    <source>
        <dbReference type="SAM" id="Coils"/>
    </source>
</evidence>
<protein>
    <recommendedName>
        <fullName evidence="2">PD-(D/E)XK endonuclease-like domain-containing protein</fullName>
    </recommendedName>
</protein>
<reference evidence="3" key="1">
    <citation type="submission" date="2016-10" db="EMBL/GenBank/DDBJ databases">
        <authorList>
            <person name="de Groot N.N."/>
        </authorList>
    </citation>
    <scope>NUCLEOTIDE SEQUENCE</scope>
</reference>
<dbReference type="InterPro" id="IPR011335">
    <property type="entry name" value="Restrct_endonuc-II-like"/>
</dbReference>
<dbReference type="Gene3D" id="3.90.320.10">
    <property type="match status" value="1"/>
</dbReference>
<proteinExistence type="predicted"/>
<feature type="domain" description="PD-(D/E)XK endonuclease-like" evidence="2">
    <location>
        <begin position="545"/>
        <end position="779"/>
    </location>
</feature>
<dbReference type="InterPro" id="IPR011604">
    <property type="entry name" value="PDDEXK-like_dom_sf"/>
</dbReference>